<dbReference type="InterPro" id="IPR003367">
    <property type="entry name" value="Thrombospondin_3-like_rpt"/>
</dbReference>
<evidence type="ECO:0000256" key="6">
    <source>
        <dbReference type="SAM" id="MobiDB-lite"/>
    </source>
</evidence>
<dbReference type="InterPro" id="IPR006665">
    <property type="entry name" value="OmpA-like"/>
</dbReference>
<dbReference type="InterPro" id="IPR006664">
    <property type="entry name" value="OMP_bac"/>
</dbReference>
<feature type="chain" id="PRO_5047438471" description="OmpA-like domain-containing protein" evidence="7">
    <location>
        <begin position="28"/>
        <end position="573"/>
    </location>
</feature>
<dbReference type="InterPro" id="IPR028974">
    <property type="entry name" value="TSP_type-3_rpt"/>
</dbReference>
<dbReference type="PROSITE" id="PS51123">
    <property type="entry name" value="OMPA_2"/>
    <property type="match status" value="1"/>
</dbReference>
<evidence type="ECO:0000313" key="9">
    <source>
        <dbReference type="EMBL" id="GAA3936677.1"/>
    </source>
</evidence>
<keyword evidence="10" id="KW-1185">Reference proteome</keyword>
<dbReference type="PANTHER" id="PTHR30329">
    <property type="entry name" value="STATOR ELEMENT OF FLAGELLAR MOTOR COMPLEX"/>
    <property type="match status" value="1"/>
</dbReference>
<evidence type="ECO:0000256" key="3">
    <source>
        <dbReference type="ARBA" id="ARBA00023136"/>
    </source>
</evidence>
<dbReference type="CDD" id="cd07185">
    <property type="entry name" value="OmpA_C-like"/>
    <property type="match status" value="1"/>
</dbReference>
<dbReference type="RefSeq" id="WP_345113278.1">
    <property type="nucleotide sequence ID" value="NZ_BAABDH010000038.1"/>
</dbReference>
<keyword evidence="2 7" id="KW-0732">Signal</keyword>
<evidence type="ECO:0000259" key="8">
    <source>
        <dbReference type="PROSITE" id="PS51123"/>
    </source>
</evidence>
<reference evidence="10" key="1">
    <citation type="journal article" date="2019" name="Int. J. Syst. Evol. Microbiol.">
        <title>The Global Catalogue of Microorganisms (GCM) 10K type strain sequencing project: providing services to taxonomists for standard genome sequencing and annotation.</title>
        <authorList>
            <consortium name="The Broad Institute Genomics Platform"/>
            <consortium name="The Broad Institute Genome Sequencing Center for Infectious Disease"/>
            <person name="Wu L."/>
            <person name="Ma J."/>
        </authorList>
    </citation>
    <scope>NUCLEOTIDE SEQUENCE [LARGE SCALE GENOMIC DNA]</scope>
    <source>
        <strain evidence="10">JCM 17214</strain>
    </source>
</reference>
<feature type="region of interest" description="Disordered" evidence="6">
    <location>
        <begin position="522"/>
        <end position="573"/>
    </location>
</feature>
<dbReference type="InterPro" id="IPR050330">
    <property type="entry name" value="Bact_OuterMem_StrucFunc"/>
</dbReference>
<dbReference type="Pfam" id="PF02412">
    <property type="entry name" value="TSP_3"/>
    <property type="match status" value="4"/>
</dbReference>
<keyword evidence="3 5" id="KW-0472">Membrane</keyword>
<evidence type="ECO:0000313" key="10">
    <source>
        <dbReference type="Proteomes" id="UP001499909"/>
    </source>
</evidence>
<comment type="subcellular location">
    <subcellularLocation>
        <location evidence="1">Cell outer membrane</location>
    </subcellularLocation>
</comment>
<evidence type="ECO:0000256" key="4">
    <source>
        <dbReference type="ARBA" id="ARBA00023237"/>
    </source>
</evidence>
<feature type="signal peptide" evidence="7">
    <location>
        <begin position="1"/>
        <end position="27"/>
    </location>
</feature>
<accession>A0ABP7N6K8</accession>
<evidence type="ECO:0000256" key="1">
    <source>
        <dbReference type="ARBA" id="ARBA00004442"/>
    </source>
</evidence>
<organism evidence="9 10">
    <name type="scientific">Hymenobacter algoricola</name>
    <dbReference type="NCBI Taxonomy" id="486267"/>
    <lineage>
        <taxon>Bacteria</taxon>
        <taxon>Pseudomonadati</taxon>
        <taxon>Bacteroidota</taxon>
        <taxon>Cytophagia</taxon>
        <taxon>Cytophagales</taxon>
        <taxon>Hymenobacteraceae</taxon>
        <taxon>Hymenobacter</taxon>
    </lineage>
</organism>
<name>A0ABP7N6K8_9BACT</name>
<evidence type="ECO:0000256" key="2">
    <source>
        <dbReference type="ARBA" id="ARBA00022729"/>
    </source>
</evidence>
<feature type="domain" description="OmpA-like" evidence="8">
    <location>
        <begin position="384"/>
        <end position="501"/>
    </location>
</feature>
<dbReference type="SUPFAM" id="SSF103088">
    <property type="entry name" value="OmpA-like"/>
    <property type="match status" value="1"/>
</dbReference>
<comment type="caution">
    <text evidence="9">The sequence shown here is derived from an EMBL/GenBank/DDBJ whole genome shotgun (WGS) entry which is preliminary data.</text>
</comment>
<dbReference type="InterPro" id="IPR036737">
    <property type="entry name" value="OmpA-like_sf"/>
</dbReference>
<sequence>MTLLLPPFRLLAGLSLLLCLPAGVATAQTAERRTSLGLVGSGLQYEGDFGSDYWQQDATRPAVGLAINQYLSRGLDLNSQAFYGRLEGSHGTDTRFVTTLVNLNLGFKVKLNNGWALKENAFFQPYLLAASGWTYASRSSQFMGRRTDVDKGYVDVFTAAGISFRLGGGTSLFVQTGQHLPLNANLDGTQEPKTPRWADRFLQHSVGLNFNMGQANDADEDGVTDRLDKCPNTAQGIAVSLQGCPLDGDADGVPDHLDTCPTEAGTAELLGCPDKDSDGITDAEDTCPEVAGKAELRGCPDTDSDGIVDQEDKCPGTAAGTPVDFTGCPVKAEAPADTTATPAALAASAPLDNDGDGVPDAQDRCPGSPGPASRRGCPVIKDETRQTLQDATRAISFEPNKDTLLPASYPTLAALLPILTAYPDHSLSIAGHTDSRGPVAFNLALSRERAEAARRYLLSKGVAESRLQLRGYGATHPLVSNAAEAGRARNRRVEFDLFITKDRNAAEVKYGPEPTAASLKAAMNKKKAPVRKAAVRKRPALKAAPKAAAPAAKPGAAPQQRATAAPVKKPSRR</sequence>
<gene>
    <name evidence="9" type="ORF">GCM10022406_21120</name>
</gene>
<keyword evidence="4" id="KW-0998">Cell outer membrane</keyword>
<dbReference type="PRINTS" id="PR01021">
    <property type="entry name" value="OMPADOMAIN"/>
</dbReference>
<dbReference type="Gene3D" id="4.10.1080.10">
    <property type="entry name" value="TSP type-3 repeat"/>
    <property type="match status" value="1"/>
</dbReference>
<protein>
    <recommendedName>
        <fullName evidence="8">OmpA-like domain-containing protein</fullName>
    </recommendedName>
</protein>
<proteinExistence type="predicted"/>
<evidence type="ECO:0000256" key="7">
    <source>
        <dbReference type="SAM" id="SignalP"/>
    </source>
</evidence>
<dbReference type="EMBL" id="BAABDH010000038">
    <property type="protein sequence ID" value="GAA3936677.1"/>
    <property type="molecule type" value="Genomic_DNA"/>
</dbReference>
<dbReference type="Gene3D" id="3.30.1330.60">
    <property type="entry name" value="OmpA-like domain"/>
    <property type="match status" value="1"/>
</dbReference>
<feature type="region of interest" description="Disordered" evidence="6">
    <location>
        <begin position="348"/>
        <end position="377"/>
    </location>
</feature>
<evidence type="ECO:0000256" key="5">
    <source>
        <dbReference type="PROSITE-ProRule" id="PRU00473"/>
    </source>
</evidence>
<feature type="compositionally biased region" description="Basic residues" evidence="6">
    <location>
        <begin position="523"/>
        <end position="540"/>
    </location>
</feature>
<dbReference type="Pfam" id="PF00691">
    <property type="entry name" value="OmpA"/>
    <property type="match status" value="1"/>
</dbReference>
<dbReference type="Proteomes" id="UP001499909">
    <property type="component" value="Unassembled WGS sequence"/>
</dbReference>
<dbReference type="PANTHER" id="PTHR30329:SF21">
    <property type="entry name" value="LIPOPROTEIN YIAD-RELATED"/>
    <property type="match status" value="1"/>
</dbReference>
<feature type="compositionally biased region" description="Low complexity" evidence="6">
    <location>
        <begin position="541"/>
        <end position="562"/>
    </location>
</feature>
<dbReference type="SUPFAM" id="SSF103647">
    <property type="entry name" value="TSP type-3 repeat"/>
    <property type="match status" value="2"/>
</dbReference>